<protein>
    <submittedName>
        <fullName evidence="1">Uncharacterized protein</fullName>
    </submittedName>
</protein>
<evidence type="ECO:0000313" key="1">
    <source>
        <dbReference type="EMBL" id="VTR48279.1"/>
    </source>
</evidence>
<sequence>MILNPQSMRALNITHQQVVSAIQDANQEGGGALLEMGGG</sequence>
<gene>
    <name evidence="1" type="ORF">NCTC12965_05635</name>
</gene>
<dbReference type="EMBL" id="CABEEZ010000118">
    <property type="protein sequence ID" value="VTR48279.1"/>
    <property type="molecule type" value="Genomic_DNA"/>
</dbReference>
<accession>A0A4U9VR06</accession>
<dbReference type="AlphaFoldDB" id="A0A4U9VR06"/>
<reference evidence="1" key="1">
    <citation type="submission" date="2019-05" db="EMBL/GenBank/DDBJ databases">
        <authorList>
            <consortium name="Pathogen Informatics"/>
        </authorList>
    </citation>
    <scope>NUCLEOTIDE SEQUENCE [LARGE SCALE GENOMIC DNA]</scope>
    <source>
        <strain evidence="1">NCTC12965</strain>
    </source>
</reference>
<name>A0A4U9VR06_SERFO</name>
<organism evidence="1">
    <name type="scientific">Serratia fonticola</name>
    <dbReference type="NCBI Taxonomy" id="47917"/>
    <lineage>
        <taxon>Bacteria</taxon>
        <taxon>Pseudomonadati</taxon>
        <taxon>Pseudomonadota</taxon>
        <taxon>Gammaproteobacteria</taxon>
        <taxon>Enterobacterales</taxon>
        <taxon>Yersiniaceae</taxon>
        <taxon>Serratia</taxon>
    </lineage>
</organism>
<proteinExistence type="predicted"/>